<dbReference type="CDD" id="cd16841">
    <property type="entry name" value="RraA_family"/>
    <property type="match status" value="1"/>
</dbReference>
<dbReference type="Pfam" id="PF03737">
    <property type="entry name" value="RraA-like"/>
    <property type="match status" value="1"/>
</dbReference>
<accession>A0A381NRD8</accession>
<reference evidence="1" key="1">
    <citation type="submission" date="2018-05" db="EMBL/GenBank/DDBJ databases">
        <authorList>
            <person name="Lanie J.A."/>
            <person name="Ng W.-L."/>
            <person name="Kazmierczak K.M."/>
            <person name="Andrzejewski T.M."/>
            <person name="Davidsen T.M."/>
            <person name="Wayne K.J."/>
            <person name="Tettelin H."/>
            <person name="Glass J.I."/>
            <person name="Rusch D."/>
            <person name="Podicherti R."/>
            <person name="Tsui H.-C.T."/>
            <person name="Winkler M.E."/>
        </authorList>
    </citation>
    <scope>NUCLEOTIDE SEQUENCE</scope>
</reference>
<dbReference type="PANTHER" id="PTHR33254:SF4">
    <property type="entry name" value="4-HYDROXY-4-METHYL-2-OXOGLUTARATE ALDOLASE 3-RELATED"/>
    <property type="match status" value="1"/>
</dbReference>
<gene>
    <name evidence="1" type="ORF">METZ01_LOCUS10005</name>
</gene>
<evidence type="ECO:0008006" key="2">
    <source>
        <dbReference type="Google" id="ProtNLM"/>
    </source>
</evidence>
<dbReference type="PANTHER" id="PTHR33254">
    <property type="entry name" value="4-HYDROXY-4-METHYL-2-OXOGLUTARATE ALDOLASE 3-RELATED"/>
    <property type="match status" value="1"/>
</dbReference>
<name>A0A381NRD8_9ZZZZ</name>
<dbReference type="InterPro" id="IPR005493">
    <property type="entry name" value="RraA/RraA-like"/>
</dbReference>
<protein>
    <recommendedName>
        <fullName evidence="2">RraA family protein</fullName>
    </recommendedName>
</protein>
<dbReference type="Gene3D" id="3.50.30.40">
    <property type="entry name" value="Ribonuclease E inhibitor RraA/RraA-like"/>
    <property type="match status" value="1"/>
</dbReference>
<dbReference type="InterPro" id="IPR036704">
    <property type="entry name" value="RraA/RraA-like_sf"/>
</dbReference>
<dbReference type="EMBL" id="UINC01000545">
    <property type="protein sequence ID" value="SUZ57151.1"/>
    <property type="molecule type" value="Genomic_DNA"/>
</dbReference>
<proteinExistence type="predicted"/>
<dbReference type="AlphaFoldDB" id="A0A381NRD8"/>
<sequence length="228" mass="24824">MKTVNQSILDTLAEYDSATVQNAGILVRGYIHEDDDYTDPSIREYVSPGDKPTVGYALTSTWAPLTEPTEINSNRIDYFDSIAKANVPVVVVQQDVEKPSRRGAIIGDGMAYQMKALGAVGALVDGNARDVPGIKKAGLPLWATGRVPGHGPFNMIDQNIEVVVASLKIVPGDILVCDADGATKVQVDIAADVAKMCAEVRMKESAVHRFFVEKDFTLEKWDTWKNDN</sequence>
<dbReference type="SUPFAM" id="SSF89562">
    <property type="entry name" value="RraA-like"/>
    <property type="match status" value="1"/>
</dbReference>
<evidence type="ECO:0000313" key="1">
    <source>
        <dbReference type="EMBL" id="SUZ57151.1"/>
    </source>
</evidence>
<organism evidence="1">
    <name type="scientific">marine metagenome</name>
    <dbReference type="NCBI Taxonomy" id="408172"/>
    <lineage>
        <taxon>unclassified sequences</taxon>
        <taxon>metagenomes</taxon>
        <taxon>ecological metagenomes</taxon>
    </lineage>
</organism>